<accession>A0A2M4B6P5</accession>
<name>A0A2M4B6P5_9DIPT</name>
<organism evidence="1">
    <name type="scientific">Anopheles triannulatus</name>
    <dbReference type="NCBI Taxonomy" id="58253"/>
    <lineage>
        <taxon>Eukaryota</taxon>
        <taxon>Metazoa</taxon>
        <taxon>Ecdysozoa</taxon>
        <taxon>Arthropoda</taxon>
        <taxon>Hexapoda</taxon>
        <taxon>Insecta</taxon>
        <taxon>Pterygota</taxon>
        <taxon>Neoptera</taxon>
        <taxon>Endopterygota</taxon>
        <taxon>Diptera</taxon>
        <taxon>Nematocera</taxon>
        <taxon>Culicoidea</taxon>
        <taxon>Culicidae</taxon>
        <taxon>Anophelinae</taxon>
        <taxon>Anopheles</taxon>
    </lineage>
</organism>
<sequence length="102" mass="11715">MIMARNHIDHVRIAMLPLHVVGLQTATDLALLAHRPMVQASMLAYDASRVNVHERARFRVDVFRNELLKRSLPDETDAHAFLLPCVRIQPDFASQPLDLWFC</sequence>
<dbReference type="EMBL" id="GGFK01015402">
    <property type="protein sequence ID" value="MBW48723.1"/>
    <property type="molecule type" value="Transcribed_RNA"/>
</dbReference>
<proteinExistence type="predicted"/>
<protein>
    <submittedName>
        <fullName evidence="1">Uncharacterized protein</fullName>
    </submittedName>
</protein>
<dbReference type="AlphaFoldDB" id="A0A2M4B6P5"/>
<evidence type="ECO:0000313" key="1">
    <source>
        <dbReference type="EMBL" id="MBW48723.1"/>
    </source>
</evidence>
<reference evidence="1" key="1">
    <citation type="submission" date="2018-01" db="EMBL/GenBank/DDBJ databases">
        <title>An insight into the sialome of Amazonian anophelines.</title>
        <authorList>
            <person name="Ribeiro J.M."/>
            <person name="Scarpassa V."/>
            <person name="Calvo E."/>
        </authorList>
    </citation>
    <scope>NUCLEOTIDE SEQUENCE</scope>
    <source>
        <tissue evidence="1">Salivary glands</tissue>
    </source>
</reference>